<dbReference type="SMART" id="SM00052">
    <property type="entry name" value="EAL"/>
    <property type="match status" value="1"/>
</dbReference>
<dbReference type="CDD" id="cd01949">
    <property type="entry name" value="GGDEF"/>
    <property type="match status" value="1"/>
</dbReference>
<dbReference type="GO" id="GO:0071111">
    <property type="term" value="F:cyclic-guanylate-specific phosphodiesterase activity"/>
    <property type="evidence" value="ECO:0007669"/>
    <property type="project" value="InterPro"/>
</dbReference>
<dbReference type="InterPro" id="IPR000014">
    <property type="entry name" value="PAS"/>
</dbReference>
<dbReference type="SMART" id="SM00267">
    <property type="entry name" value="GGDEF"/>
    <property type="match status" value="1"/>
</dbReference>
<dbReference type="InterPro" id="IPR050706">
    <property type="entry name" value="Cyclic-di-GMP_PDE-like"/>
</dbReference>
<dbReference type="AlphaFoldDB" id="I0GN90"/>
<feature type="domain" description="PAC" evidence="1">
    <location>
        <begin position="96"/>
        <end position="148"/>
    </location>
</feature>
<dbReference type="SUPFAM" id="SSF55073">
    <property type="entry name" value="Nucleotide cyclase"/>
    <property type="match status" value="1"/>
</dbReference>
<feature type="domain" description="EAL" evidence="2">
    <location>
        <begin position="311"/>
        <end position="567"/>
    </location>
</feature>
<dbReference type="Pfam" id="PF08447">
    <property type="entry name" value="PAS_3"/>
    <property type="match status" value="1"/>
</dbReference>
<dbReference type="PROSITE" id="PS50887">
    <property type="entry name" value="GGDEF"/>
    <property type="match status" value="1"/>
</dbReference>
<sequence length="570" mass="65454">MIIMRKNNRIPLSPCLRRFRFYFDLLGRTTKDYLFFTDLQENLVMVSPNLVNDFDLPGEIMHDFDTYWLPLVHPEERGPYQASISKALNSQGPCEHNMEYRVKSRKGEFVWISCRGRVGLDRDGKPSMFVGTMSRMAQRNQADEVTGLLNKYQFEHAVKLALAQYRATGEGGAIMVLGLDNFKIVNETYNRMTGDIVLKRVADLLANVIPQPLTLFKLDGDEYAFIYPGGTAEDVAEIFASVQSALSRPQDIDGHQYFCTASCGTVFYPESGKDYLVLHKHAEAAMDIAKREGKNRNVLFSKEQYNRWVRSISMRDSIWESVENGCVGFSLFFQPQVSAVEQKLIGAEALLRWKNPKGRMVAPMEFIPILEETKLIIPVGKWIVEEAVKTCKKWRRYVPDFRVSINMSYEQIKDLSFKNFVEECLERYDMPTDSIVLELTESKIVADWSFINKQFDAFRSQGIAIAMDDFGTGYSSLASLKNLSCDIVKIDREFVKKILENDFDRRLVQYVVDLCHSIGIYCCIEGVEEEAEYELLTKECKADAIQGYLFGHPESVADFEEKFLRLEKEE</sequence>
<reference evidence="4 5" key="1">
    <citation type="submission" date="2011-10" db="EMBL/GenBank/DDBJ databases">
        <title>Whole genome sequence of Selenomonas ruminantium subsp. lactilytica TAM6421.</title>
        <authorList>
            <person name="Oguchi A."/>
            <person name="Ankai A."/>
            <person name="Kaneko J."/>
            <person name="Yamada-Narita S."/>
            <person name="Fukui S."/>
            <person name="Takahashi M."/>
            <person name="Onodera T."/>
            <person name="Kojima S."/>
            <person name="Fushimi T."/>
            <person name="Abe N."/>
            <person name="Kamio Y."/>
            <person name="Yamazaki S."/>
            <person name="Fujita N."/>
        </authorList>
    </citation>
    <scope>NUCLEOTIDE SEQUENCE [LARGE SCALE GENOMIC DNA]</scope>
    <source>
        <strain evidence="5">NBRC 103574 / TAM6421</strain>
    </source>
</reference>
<dbReference type="PANTHER" id="PTHR33121">
    <property type="entry name" value="CYCLIC DI-GMP PHOSPHODIESTERASE PDEF"/>
    <property type="match status" value="1"/>
</dbReference>
<dbReference type="SUPFAM" id="SSF55785">
    <property type="entry name" value="PYP-like sensor domain (PAS domain)"/>
    <property type="match status" value="1"/>
</dbReference>
<dbReference type="InterPro" id="IPR043128">
    <property type="entry name" value="Rev_trsase/Diguanyl_cyclase"/>
</dbReference>
<dbReference type="HOGENOM" id="CLU_000445_70_50_9"/>
<dbReference type="InterPro" id="IPR035965">
    <property type="entry name" value="PAS-like_dom_sf"/>
</dbReference>
<evidence type="ECO:0000313" key="4">
    <source>
        <dbReference type="EMBL" id="BAL82227.1"/>
    </source>
</evidence>
<dbReference type="Pfam" id="PF00990">
    <property type="entry name" value="GGDEF"/>
    <property type="match status" value="1"/>
</dbReference>
<dbReference type="PROSITE" id="PS50113">
    <property type="entry name" value="PAC"/>
    <property type="match status" value="1"/>
</dbReference>
<dbReference type="Gene3D" id="3.30.70.270">
    <property type="match status" value="1"/>
</dbReference>
<evidence type="ECO:0000259" key="3">
    <source>
        <dbReference type="PROSITE" id="PS50887"/>
    </source>
</evidence>
<dbReference type="InterPro" id="IPR001633">
    <property type="entry name" value="EAL_dom"/>
</dbReference>
<dbReference type="NCBIfam" id="TIGR00254">
    <property type="entry name" value="GGDEF"/>
    <property type="match status" value="1"/>
</dbReference>
<gene>
    <name evidence="4" type="ordered locus">SELR_05190</name>
</gene>
<evidence type="ECO:0000259" key="2">
    <source>
        <dbReference type="PROSITE" id="PS50883"/>
    </source>
</evidence>
<dbReference type="Gene3D" id="3.30.450.20">
    <property type="entry name" value="PAS domain"/>
    <property type="match status" value="1"/>
</dbReference>
<dbReference type="InterPro" id="IPR013655">
    <property type="entry name" value="PAS_fold_3"/>
</dbReference>
<dbReference type="PANTHER" id="PTHR33121:SF15">
    <property type="entry name" value="BLUE LIGHT- AND TEMPERATURE-REGULATED ANTIREPRESSOR BLUF"/>
    <property type="match status" value="1"/>
</dbReference>
<evidence type="ECO:0000313" key="5">
    <source>
        <dbReference type="Proteomes" id="UP000007887"/>
    </source>
</evidence>
<dbReference type="eggNOG" id="COG5001">
    <property type="taxonomic scope" value="Bacteria"/>
</dbReference>
<dbReference type="CDD" id="cd01948">
    <property type="entry name" value="EAL"/>
    <property type="match status" value="1"/>
</dbReference>
<evidence type="ECO:0000259" key="1">
    <source>
        <dbReference type="PROSITE" id="PS50113"/>
    </source>
</evidence>
<accession>I0GN90</accession>
<dbReference type="KEGG" id="sri:SELR_05190"/>
<dbReference type="Pfam" id="PF00563">
    <property type="entry name" value="EAL"/>
    <property type="match status" value="1"/>
</dbReference>
<proteinExistence type="predicted"/>
<dbReference type="SUPFAM" id="SSF141868">
    <property type="entry name" value="EAL domain-like"/>
    <property type="match status" value="1"/>
</dbReference>
<dbReference type="CDD" id="cd00130">
    <property type="entry name" value="PAS"/>
    <property type="match status" value="1"/>
</dbReference>
<dbReference type="Proteomes" id="UP000007887">
    <property type="component" value="Chromosome"/>
</dbReference>
<dbReference type="InterPro" id="IPR035919">
    <property type="entry name" value="EAL_sf"/>
</dbReference>
<dbReference type="EMBL" id="AP012292">
    <property type="protein sequence ID" value="BAL82227.1"/>
    <property type="molecule type" value="Genomic_DNA"/>
</dbReference>
<organism evidence="4 5">
    <name type="scientific">Selenomonas ruminantium subsp. lactilytica (strain NBRC 103574 / TAM6421)</name>
    <dbReference type="NCBI Taxonomy" id="927704"/>
    <lineage>
        <taxon>Bacteria</taxon>
        <taxon>Bacillati</taxon>
        <taxon>Bacillota</taxon>
        <taxon>Negativicutes</taxon>
        <taxon>Selenomonadales</taxon>
        <taxon>Selenomonadaceae</taxon>
        <taxon>Selenomonas</taxon>
    </lineage>
</organism>
<dbReference type="Gene3D" id="3.20.20.450">
    <property type="entry name" value="EAL domain"/>
    <property type="match status" value="1"/>
</dbReference>
<name>I0GN90_SELRL</name>
<evidence type="ECO:0008006" key="6">
    <source>
        <dbReference type="Google" id="ProtNLM"/>
    </source>
</evidence>
<dbReference type="PROSITE" id="PS50883">
    <property type="entry name" value="EAL"/>
    <property type="match status" value="1"/>
</dbReference>
<dbReference type="PATRIC" id="fig|927704.6.peg.533"/>
<dbReference type="InterPro" id="IPR000700">
    <property type="entry name" value="PAS-assoc_C"/>
</dbReference>
<dbReference type="InterPro" id="IPR000160">
    <property type="entry name" value="GGDEF_dom"/>
</dbReference>
<feature type="domain" description="GGDEF" evidence="3">
    <location>
        <begin position="170"/>
        <end position="302"/>
    </location>
</feature>
<dbReference type="InterPro" id="IPR029787">
    <property type="entry name" value="Nucleotide_cyclase"/>
</dbReference>
<protein>
    <recommendedName>
        <fullName evidence="6">Diguanylate cyclase (GGDEF) domain-containing protein</fullName>
    </recommendedName>
</protein>